<protein>
    <submittedName>
        <fullName evidence="1">L-aspartate oxidase</fullName>
    </submittedName>
</protein>
<sequence length="68" mass="6821">RALVGAVREAALHTIENALVLDLLTDAEGRTAGVSLHVMGEGQHDGVGAVRAPSVVLATGGMGQVFSA</sequence>
<comment type="caution">
    <text evidence="1">The sequence shown here is derived from an EMBL/GenBank/DDBJ whole genome shotgun (WGS) entry which is preliminary data.</text>
</comment>
<gene>
    <name evidence="1" type="ORF">G3M58_61265</name>
</gene>
<dbReference type="EMBL" id="JAAGMN010006412">
    <property type="protein sequence ID" value="NEE16784.1"/>
    <property type="molecule type" value="Genomic_DNA"/>
</dbReference>
<accession>A0A6G3XGI7</accession>
<reference evidence="1" key="1">
    <citation type="submission" date="2020-01" db="EMBL/GenBank/DDBJ databases">
        <title>Insect and environment-associated Actinomycetes.</title>
        <authorList>
            <person name="Currrie C."/>
            <person name="Chevrette M."/>
            <person name="Carlson C."/>
            <person name="Stubbendieck R."/>
            <person name="Wendt-Pienkowski E."/>
        </authorList>
    </citation>
    <scope>NUCLEOTIDE SEQUENCE</scope>
    <source>
        <strain evidence="1">SID7499</strain>
    </source>
</reference>
<dbReference type="InterPro" id="IPR036188">
    <property type="entry name" value="FAD/NAD-bd_sf"/>
</dbReference>
<feature type="non-terminal residue" evidence="1">
    <location>
        <position position="68"/>
    </location>
</feature>
<dbReference type="SUPFAM" id="SSF51905">
    <property type="entry name" value="FAD/NAD(P)-binding domain"/>
    <property type="match status" value="1"/>
</dbReference>
<proteinExistence type="predicted"/>
<evidence type="ECO:0000313" key="1">
    <source>
        <dbReference type="EMBL" id="NEE16784.1"/>
    </source>
</evidence>
<organism evidence="1">
    <name type="scientific">Streptomyces sp. SID7499</name>
    <dbReference type="NCBI Taxonomy" id="2706086"/>
    <lineage>
        <taxon>Bacteria</taxon>
        <taxon>Bacillati</taxon>
        <taxon>Actinomycetota</taxon>
        <taxon>Actinomycetes</taxon>
        <taxon>Kitasatosporales</taxon>
        <taxon>Streptomycetaceae</taxon>
        <taxon>Streptomyces</taxon>
    </lineage>
</organism>
<dbReference type="Gene3D" id="3.50.50.60">
    <property type="entry name" value="FAD/NAD(P)-binding domain"/>
    <property type="match status" value="1"/>
</dbReference>
<name>A0A6G3XGI7_9ACTN</name>
<dbReference type="AlphaFoldDB" id="A0A6G3XGI7"/>
<feature type="non-terminal residue" evidence="1">
    <location>
        <position position="1"/>
    </location>
</feature>